<dbReference type="Proteomes" id="UP000324222">
    <property type="component" value="Unassembled WGS sequence"/>
</dbReference>
<sequence length="30" mass="3143">MLASFMPVLSSPARLVPGTRASKQLTGTPK</sequence>
<reference evidence="2 3" key="1">
    <citation type="submission" date="2019-05" db="EMBL/GenBank/DDBJ databases">
        <title>Another draft genome of Portunus trituberculatus and its Hox gene families provides insights of decapod evolution.</title>
        <authorList>
            <person name="Jeong J.-H."/>
            <person name="Song I."/>
            <person name="Kim S."/>
            <person name="Choi T."/>
            <person name="Kim D."/>
            <person name="Ryu S."/>
            <person name="Kim W."/>
        </authorList>
    </citation>
    <scope>NUCLEOTIDE SEQUENCE [LARGE SCALE GENOMIC DNA]</scope>
    <source>
        <tissue evidence="2">Muscle</tissue>
    </source>
</reference>
<name>A0A5B7HIU1_PORTR</name>
<comment type="caution">
    <text evidence="2">The sequence shown here is derived from an EMBL/GenBank/DDBJ whole genome shotgun (WGS) entry which is preliminary data.</text>
</comment>
<dbReference type="AlphaFoldDB" id="A0A5B7HIU1"/>
<feature type="compositionally biased region" description="Polar residues" evidence="1">
    <location>
        <begin position="21"/>
        <end position="30"/>
    </location>
</feature>
<protein>
    <submittedName>
        <fullName evidence="2">Uncharacterized protein</fullName>
    </submittedName>
</protein>
<keyword evidence="3" id="KW-1185">Reference proteome</keyword>
<dbReference type="EMBL" id="VSRR010035340">
    <property type="protein sequence ID" value="MPC72751.1"/>
    <property type="molecule type" value="Genomic_DNA"/>
</dbReference>
<evidence type="ECO:0000256" key="1">
    <source>
        <dbReference type="SAM" id="MobiDB-lite"/>
    </source>
</evidence>
<proteinExistence type="predicted"/>
<organism evidence="2 3">
    <name type="scientific">Portunus trituberculatus</name>
    <name type="common">Swimming crab</name>
    <name type="synonym">Neptunus trituberculatus</name>
    <dbReference type="NCBI Taxonomy" id="210409"/>
    <lineage>
        <taxon>Eukaryota</taxon>
        <taxon>Metazoa</taxon>
        <taxon>Ecdysozoa</taxon>
        <taxon>Arthropoda</taxon>
        <taxon>Crustacea</taxon>
        <taxon>Multicrustacea</taxon>
        <taxon>Malacostraca</taxon>
        <taxon>Eumalacostraca</taxon>
        <taxon>Eucarida</taxon>
        <taxon>Decapoda</taxon>
        <taxon>Pleocyemata</taxon>
        <taxon>Brachyura</taxon>
        <taxon>Eubrachyura</taxon>
        <taxon>Portunoidea</taxon>
        <taxon>Portunidae</taxon>
        <taxon>Portuninae</taxon>
        <taxon>Portunus</taxon>
    </lineage>
</organism>
<accession>A0A5B7HIU1</accession>
<evidence type="ECO:0000313" key="2">
    <source>
        <dbReference type="EMBL" id="MPC72751.1"/>
    </source>
</evidence>
<evidence type="ECO:0000313" key="3">
    <source>
        <dbReference type="Proteomes" id="UP000324222"/>
    </source>
</evidence>
<feature type="region of interest" description="Disordered" evidence="1">
    <location>
        <begin position="1"/>
        <end position="30"/>
    </location>
</feature>
<gene>
    <name evidence="2" type="ORF">E2C01_067063</name>
</gene>